<feature type="region of interest" description="Disordered" evidence="1">
    <location>
        <begin position="749"/>
        <end position="834"/>
    </location>
</feature>
<evidence type="ECO:0000256" key="1">
    <source>
        <dbReference type="SAM" id="MobiDB-lite"/>
    </source>
</evidence>
<keyword evidence="3" id="KW-1185">Reference proteome</keyword>
<reference evidence="2 3" key="1">
    <citation type="journal article" date="2008" name="Nature">
        <title>The genome of Laccaria bicolor provides insights into mycorrhizal symbiosis.</title>
        <authorList>
            <person name="Martin F."/>
            <person name="Aerts A."/>
            <person name="Ahren D."/>
            <person name="Brun A."/>
            <person name="Danchin E.G.J."/>
            <person name="Duchaussoy F."/>
            <person name="Gibon J."/>
            <person name="Kohler A."/>
            <person name="Lindquist E."/>
            <person name="Pereda V."/>
            <person name="Salamov A."/>
            <person name="Shapiro H.J."/>
            <person name="Wuyts J."/>
            <person name="Blaudez D."/>
            <person name="Buee M."/>
            <person name="Brokstein P."/>
            <person name="Canbaeck B."/>
            <person name="Cohen D."/>
            <person name="Courty P.E."/>
            <person name="Coutinho P.M."/>
            <person name="Delaruelle C."/>
            <person name="Detter J.C."/>
            <person name="Deveau A."/>
            <person name="DiFazio S."/>
            <person name="Duplessis S."/>
            <person name="Fraissinet-Tachet L."/>
            <person name="Lucic E."/>
            <person name="Frey-Klett P."/>
            <person name="Fourrey C."/>
            <person name="Feussner I."/>
            <person name="Gay G."/>
            <person name="Grimwood J."/>
            <person name="Hoegger P.J."/>
            <person name="Jain P."/>
            <person name="Kilaru S."/>
            <person name="Labbe J."/>
            <person name="Lin Y.C."/>
            <person name="Legue V."/>
            <person name="Le Tacon F."/>
            <person name="Marmeisse R."/>
            <person name="Melayah D."/>
            <person name="Montanini B."/>
            <person name="Muratet M."/>
            <person name="Nehls U."/>
            <person name="Niculita-Hirzel H."/>
            <person name="Oudot-Le Secq M.P."/>
            <person name="Peter M."/>
            <person name="Quesneville H."/>
            <person name="Rajashekar B."/>
            <person name="Reich M."/>
            <person name="Rouhier N."/>
            <person name="Schmutz J."/>
            <person name="Yin T."/>
            <person name="Chalot M."/>
            <person name="Henrissat B."/>
            <person name="Kuees U."/>
            <person name="Lucas S."/>
            <person name="Van de Peer Y."/>
            <person name="Podila G.K."/>
            <person name="Polle A."/>
            <person name="Pukkila P.J."/>
            <person name="Richardson P.M."/>
            <person name="Rouze P."/>
            <person name="Sanders I.R."/>
            <person name="Stajich J.E."/>
            <person name="Tunlid A."/>
            <person name="Tuskan G."/>
            <person name="Grigoriev I.V."/>
        </authorList>
    </citation>
    <scope>NUCLEOTIDE SEQUENCE [LARGE SCALE GENOMIC DNA]</scope>
    <source>
        <strain evidence="3">S238N-H82 / ATCC MYA-4686</strain>
    </source>
</reference>
<feature type="compositionally biased region" description="Pro residues" evidence="1">
    <location>
        <begin position="769"/>
        <end position="792"/>
    </location>
</feature>
<proteinExistence type="predicted"/>
<dbReference type="HOGENOM" id="CLU_281750_0_0_1"/>
<dbReference type="AlphaFoldDB" id="B0DGJ8"/>
<dbReference type="RefSeq" id="XP_001883142.1">
    <property type="nucleotide sequence ID" value="XM_001883107.1"/>
</dbReference>
<name>B0DGJ8_LACBS</name>
<dbReference type="EMBL" id="DS547109">
    <property type="protein sequence ID" value="EDR06281.1"/>
    <property type="molecule type" value="Genomic_DNA"/>
</dbReference>
<feature type="region of interest" description="Disordered" evidence="1">
    <location>
        <begin position="1033"/>
        <end position="1060"/>
    </location>
</feature>
<feature type="region of interest" description="Disordered" evidence="1">
    <location>
        <begin position="880"/>
        <end position="905"/>
    </location>
</feature>
<dbReference type="InParanoid" id="B0DGJ8"/>
<protein>
    <submittedName>
        <fullName evidence="2">Predicted protein</fullName>
    </submittedName>
</protein>
<dbReference type="GeneID" id="6078619"/>
<evidence type="ECO:0000313" key="2">
    <source>
        <dbReference type="EMBL" id="EDR06281.1"/>
    </source>
</evidence>
<feature type="compositionally biased region" description="Low complexity" evidence="1">
    <location>
        <begin position="793"/>
        <end position="805"/>
    </location>
</feature>
<dbReference type="PANTHER" id="PTHR24216:SF8">
    <property type="entry name" value="PAXILLIN, ISOFORM F"/>
    <property type="match status" value="1"/>
</dbReference>
<dbReference type="OrthoDB" id="3253465at2759"/>
<dbReference type="Proteomes" id="UP000001194">
    <property type="component" value="Unassembled WGS sequence"/>
</dbReference>
<gene>
    <name evidence="2" type="ORF">LACBIDRAFT_294684</name>
</gene>
<sequence length="1111" mass="122775">MAIDLRATCTPSYTNSRCLWRLIVTVKVDKHTCGVDGQNLDETFRLKENGKKRNLVAPFTHSLAEADLRLLQVVHLCNFVLLIDHIARSIRSLQHSPPIDGLLYVKSYARSTFLRAASHATHEIQQAHCVSVKSREYSPPPPGFFINPPARALDRLIQIADAPLPTANAPPNDPDRLIQRPNPPSLKDSTAFPQWKKSFQDLANDGPGFTLLLENLDEWLTTVQAHASPSSRKKRQAMEYRWEIYVGIMEQGISGERTWHSDVILKYGPKFLPVLNHLARGTKGRKSIKASTLQDPCYIFFSLHNCNLSPVIRTSNLDRHQDEKVYFGRYEIKLMIEVALRKSATSGRMIAIRSICILLTCFYTSLRPGSLGFSFDEYLRDGKFPILADVQVFRVSEMAFKVKLTIKNFKGFNSTVQGQAREYWLTPIQNWENVTFDVAFWFLAANSGGRAFQDPPHPMSARSVSALCSILSRDAGMPKSGLYSIRRETGNRYEVLIGKSRAAMIMGHARPGSLKYYSHNTGNIDLVGVTMNALPRGHDVNALHADMLNKDSTPAIQAVLSLVDIVDEDEEDDDEENDNTNKKERVEFVIKKPTLSHEDKLGLHEADVEMNKLAKEEVTAWDAWLACYTPRDDGVPFGRALSAMNRYLAADGVRPIADEETITKALNHLKKAVSEAGKRRRRINRLGQSALNSKEDKRRLAAIKGTAQDLKRAAEQLAKPSHFLTTSLGTGILESMVAGPSIQPLIPPVPRPSTVPAPTSSILLAPTPSILPAPRPSIPPTPRPSSPPPPSGPSLGLLNKGSLLPGPSPAPPLTSLLPNPSPIPSPGISGPEGSSEFLEHVAANMQLDQDEEDSEEEEEGVDTEIQNMFDQALQLTSAEYKPDDPQPLVDESEPPTSIADVEKPPPADAEFTAAEIRSLLMEVVLQPVFLDRALLAMMMMANGGVRVVKNCMAMTLNRKSTTMDRGHIWRDIFIPNIQTGKILSSKCLLPTATYSNALLMAVTSRQRQKPSFAPTALRSAVHLNCMVHLQSRTPKSTGLDVGSKATRSPAPKLRSEPQDAWKSHRARLHANVDSLIGQADTFSTSDKHIPVTVSELLELVEELSDLSEDSE</sequence>
<dbReference type="KEGG" id="lbc:LACBIDRAFT_294684"/>
<dbReference type="PANTHER" id="PTHR24216">
    <property type="entry name" value="PAXILLIN-RELATED"/>
    <property type="match status" value="1"/>
</dbReference>
<organism evidence="3">
    <name type="scientific">Laccaria bicolor (strain S238N-H82 / ATCC MYA-4686)</name>
    <name type="common">Bicoloured deceiver</name>
    <name type="synonym">Laccaria laccata var. bicolor</name>
    <dbReference type="NCBI Taxonomy" id="486041"/>
    <lineage>
        <taxon>Eukaryota</taxon>
        <taxon>Fungi</taxon>
        <taxon>Dikarya</taxon>
        <taxon>Basidiomycota</taxon>
        <taxon>Agaricomycotina</taxon>
        <taxon>Agaricomycetes</taxon>
        <taxon>Agaricomycetidae</taxon>
        <taxon>Agaricales</taxon>
        <taxon>Agaricineae</taxon>
        <taxon>Hydnangiaceae</taxon>
        <taxon>Laccaria</taxon>
    </lineage>
</organism>
<evidence type="ECO:0000313" key="3">
    <source>
        <dbReference type="Proteomes" id="UP000001194"/>
    </source>
</evidence>
<accession>B0DGJ8</accession>